<dbReference type="Proteomes" id="UP001597548">
    <property type="component" value="Unassembled WGS sequence"/>
</dbReference>
<proteinExistence type="predicted"/>
<protein>
    <submittedName>
        <fullName evidence="1">Uncharacterized protein</fullName>
    </submittedName>
</protein>
<organism evidence="1 2">
    <name type="scientific">Psychroserpens luteus</name>
    <dbReference type="NCBI Taxonomy" id="1434066"/>
    <lineage>
        <taxon>Bacteria</taxon>
        <taxon>Pseudomonadati</taxon>
        <taxon>Bacteroidota</taxon>
        <taxon>Flavobacteriia</taxon>
        <taxon>Flavobacteriales</taxon>
        <taxon>Flavobacteriaceae</taxon>
        <taxon>Psychroserpens</taxon>
    </lineage>
</organism>
<keyword evidence="2" id="KW-1185">Reference proteome</keyword>
<evidence type="ECO:0000313" key="1">
    <source>
        <dbReference type="EMBL" id="MFD2914101.1"/>
    </source>
</evidence>
<dbReference type="InterPro" id="IPR013783">
    <property type="entry name" value="Ig-like_fold"/>
</dbReference>
<dbReference type="RefSeq" id="WP_194507191.1">
    <property type="nucleotide sequence ID" value="NZ_JADILU010000002.1"/>
</dbReference>
<evidence type="ECO:0000313" key="2">
    <source>
        <dbReference type="Proteomes" id="UP001597548"/>
    </source>
</evidence>
<dbReference type="EMBL" id="JBHUOS010000001">
    <property type="protein sequence ID" value="MFD2914101.1"/>
    <property type="molecule type" value="Genomic_DNA"/>
</dbReference>
<reference evidence="2" key="1">
    <citation type="journal article" date="2019" name="Int. J. Syst. Evol. Microbiol.">
        <title>The Global Catalogue of Microorganisms (GCM) 10K type strain sequencing project: providing services to taxonomists for standard genome sequencing and annotation.</title>
        <authorList>
            <consortium name="The Broad Institute Genomics Platform"/>
            <consortium name="The Broad Institute Genome Sequencing Center for Infectious Disease"/>
            <person name="Wu L."/>
            <person name="Ma J."/>
        </authorList>
    </citation>
    <scope>NUCLEOTIDE SEQUENCE [LARGE SCALE GENOMIC DNA]</scope>
    <source>
        <strain evidence="2">KCTC 32514</strain>
    </source>
</reference>
<comment type="caution">
    <text evidence="1">The sequence shown here is derived from an EMBL/GenBank/DDBJ whole genome shotgun (WGS) entry which is preliminary data.</text>
</comment>
<accession>A0ABW5ZP18</accession>
<dbReference type="Gene3D" id="2.60.40.10">
    <property type="entry name" value="Immunoglobulins"/>
    <property type="match status" value="1"/>
</dbReference>
<sequence length="220" mass="24861">MSEKQDEIANDFKDIVKKIVEINTQYFKEGSNLVNQIGNSGKQNKTINPFQPELLTGAITALTKLNINHYKNVVDLGFEFTKKMINNDFKDHNDTEVATKDSKVKPSFILKETVVVGSRVVLQFVLDNTKKEEATCTFKNLEFINDKEPKNTQNFKTTFTPQAFNIKSGESQTIKIEVKIGAKVKPGNYQSKVEILGFEAAHFLINLSVIKKPTKTNINE</sequence>
<gene>
    <name evidence="1" type="ORF">ACFS29_00490</name>
</gene>
<name>A0ABW5ZP18_9FLAO</name>